<dbReference type="STRING" id="84022.CACET_c29370"/>
<dbReference type="Gene3D" id="3.40.50.300">
    <property type="entry name" value="P-loop containing nucleotide triphosphate hydrolases"/>
    <property type="match status" value="1"/>
</dbReference>
<dbReference type="InterPro" id="IPR017871">
    <property type="entry name" value="ABC_transporter-like_CS"/>
</dbReference>
<keyword evidence="4" id="KW-0410">Iron transport</keyword>
<dbReference type="EMBL" id="CP009687">
    <property type="protein sequence ID" value="AKL96381.1"/>
    <property type="molecule type" value="Genomic_DNA"/>
</dbReference>
<keyword evidence="2" id="KW-0813">Transport</keyword>
<protein>
    <submittedName>
        <fullName evidence="11">ABC-type cobalamin/Fe3+-siderophores transport system, ATpase component</fullName>
    </submittedName>
</protein>
<dbReference type="SMART" id="SM00382">
    <property type="entry name" value="AAA"/>
    <property type="match status" value="1"/>
</dbReference>
<dbReference type="KEGG" id="cace:CACET_c29370"/>
<keyword evidence="12" id="KW-1185">Reference proteome</keyword>
<dbReference type="PANTHER" id="PTHR42771">
    <property type="entry name" value="IRON(3+)-HYDROXAMATE IMPORT ATP-BINDING PROTEIN FHUC"/>
    <property type="match status" value="1"/>
</dbReference>
<evidence type="ECO:0000256" key="1">
    <source>
        <dbReference type="ARBA" id="ARBA00004202"/>
    </source>
</evidence>
<dbReference type="GO" id="GO:0006826">
    <property type="term" value="P:iron ion transport"/>
    <property type="evidence" value="ECO:0007669"/>
    <property type="project" value="UniProtKB-KW"/>
</dbReference>
<dbReference type="OrthoDB" id="9799337at2"/>
<keyword evidence="7" id="KW-0408">Iron</keyword>
<accession>A0A0G3WCG6</accession>
<reference evidence="11 12" key="1">
    <citation type="submission" date="2014-10" db="EMBL/GenBank/DDBJ databases">
        <title>Genome sequence of Clostridium aceticum DSM 1496.</title>
        <authorList>
            <person name="Poehlein A."/>
            <person name="Schiel-Bengelsdorf B."/>
            <person name="Gottschalk G."/>
            <person name="Duerre P."/>
            <person name="Daniel R."/>
        </authorList>
    </citation>
    <scope>NUCLEOTIDE SEQUENCE [LARGE SCALE GENOMIC DNA]</scope>
    <source>
        <strain evidence="11 12">DSM 1496</strain>
    </source>
</reference>
<evidence type="ECO:0000256" key="2">
    <source>
        <dbReference type="ARBA" id="ARBA00022448"/>
    </source>
</evidence>
<dbReference type="PROSITE" id="PS00211">
    <property type="entry name" value="ABC_TRANSPORTER_1"/>
    <property type="match status" value="1"/>
</dbReference>
<dbReference type="PROSITE" id="PS50893">
    <property type="entry name" value="ABC_TRANSPORTER_2"/>
    <property type="match status" value="1"/>
</dbReference>
<dbReference type="PANTHER" id="PTHR42771:SF2">
    <property type="entry name" value="IRON(3+)-HYDROXAMATE IMPORT ATP-BINDING PROTEIN FHUC"/>
    <property type="match status" value="1"/>
</dbReference>
<name>A0A0G3WCG6_9CLOT</name>
<feature type="domain" description="ABC transporter" evidence="10">
    <location>
        <begin position="2"/>
        <end position="238"/>
    </location>
</feature>
<evidence type="ECO:0000259" key="10">
    <source>
        <dbReference type="PROSITE" id="PS50893"/>
    </source>
</evidence>
<dbReference type="InterPro" id="IPR051535">
    <property type="entry name" value="Siderophore_ABC-ATPase"/>
</dbReference>
<evidence type="ECO:0000256" key="4">
    <source>
        <dbReference type="ARBA" id="ARBA00022496"/>
    </source>
</evidence>
<sequence length="276" mass="31698">MLETKNLNFSYGKEMILKDINFNADHGEVISLIGPNGSGKSTLLRCLSKLLVTKKNEIYLLDKPLRDYSRRQIAQKIAFLPQMQESLKQISIWELVAMGRSPYHDMGWSFNKEDREKISWAIDYMKLSHLQHRFLEALSGGERQRAWIAMVLAQDTPIVLLDEPVTYMDLKHQWDLLNTIINLKHEFGKTVISVFHDINHALEVSDYIYLLKNGEIYGAGTSKEVITEKALREVYGICAHVCQIKHCCRPIVVPIGVQNKKHHQVKKKICKGVQIG</sequence>
<dbReference type="GO" id="GO:0005886">
    <property type="term" value="C:plasma membrane"/>
    <property type="evidence" value="ECO:0007669"/>
    <property type="project" value="UniProtKB-SubCell"/>
</dbReference>
<dbReference type="Pfam" id="PF00005">
    <property type="entry name" value="ABC_tran"/>
    <property type="match status" value="1"/>
</dbReference>
<evidence type="ECO:0000256" key="5">
    <source>
        <dbReference type="ARBA" id="ARBA00022741"/>
    </source>
</evidence>
<dbReference type="FunFam" id="3.40.50.300:FF:000134">
    <property type="entry name" value="Iron-enterobactin ABC transporter ATP-binding protein"/>
    <property type="match status" value="1"/>
</dbReference>
<keyword evidence="3" id="KW-1003">Cell membrane</keyword>
<dbReference type="InterPro" id="IPR027417">
    <property type="entry name" value="P-loop_NTPase"/>
</dbReference>
<keyword evidence="6" id="KW-0067">ATP-binding</keyword>
<evidence type="ECO:0000256" key="3">
    <source>
        <dbReference type="ARBA" id="ARBA00022475"/>
    </source>
</evidence>
<evidence type="ECO:0000256" key="6">
    <source>
        <dbReference type="ARBA" id="ARBA00022840"/>
    </source>
</evidence>
<keyword evidence="8" id="KW-0406">Ion transport</keyword>
<dbReference type="PATRIC" id="fig|84022.6.peg.2987"/>
<dbReference type="InterPro" id="IPR003593">
    <property type="entry name" value="AAA+_ATPase"/>
</dbReference>
<gene>
    <name evidence="11" type="ORF">CACET_c29370</name>
</gene>
<comment type="subcellular location">
    <subcellularLocation>
        <location evidence="1">Cell membrane</location>
        <topology evidence="1">Peripheral membrane protein</topology>
    </subcellularLocation>
</comment>
<evidence type="ECO:0000256" key="9">
    <source>
        <dbReference type="ARBA" id="ARBA00023136"/>
    </source>
</evidence>
<dbReference type="RefSeq" id="WP_052661431.1">
    <property type="nucleotide sequence ID" value="NZ_CP009687.1"/>
</dbReference>
<dbReference type="InterPro" id="IPR003439">
    <property type="entry name" value="ABC_transporter-like_ATP-bd"/>
</dbReference>
<keyword evidence="9" id="KW-0472">Membrane</keyword>
<keyword evidence="5" id="KW-0547">Nucleotide-binding</keyword>
<evidence type="ECO:0000256" key="8">
    <source>
        <dbReference type="ARBA" id="ARBA00023065"/>
    </source>
</evidence>
<dbReference type="Proteomes" id="UP000035704">
    <property type="component" value="Chromosome"/>
</dbReference>
<evidence type="ECO:0000256" key="7">
    <source>
        <dbReference type="ARBA" id="ARBA00023004"/>
    </source>
</evidence>
<dbReference type="AlphaFoldDB" id="A0A0G3WCG6"/>
<evidence type="ECO:0000313" key="12">
    <source>
        <dbReference type="Proteomes" id="UP000035704"/>
    </source>
</evidence>
<dbReference type="SUPFAM" id="SSF52540">
    <property type="entry name" value="P-loop containing nucleoside triphosphate hydrolases"/>
    <property type="match status" value="1"/>
</dbReference>
<dbReference type="GO" id="GO:0016887">
    <property type="term" value="F:ATP hydrolysis activity"/>
    <property type="evidence" value="ECO:0007669"/>
    <property type="project" value="InterPro"/>
</dbReference>
<dbReference type="CDD" id="cd03214">
    <property type="entry name" value="ABC_Iron-Siderophores_B12_Hemin"/>
    <property type="match status" value="1"/>
</dbReference>
<dbReference type="GO" id="GO:0005524">
    <property type="term" value="F:ATP binding"/>
    <property type="evidence" value="ECO:0007669"/>
    <property type="project" value="UniProtKB-KW"/>
</dbReference>
<proteinExistence type="predicted"/>
<evidence type="ECO:0000313" key="11">
    <source>
        <dbReference type="EMBL" id="AKL96381.1"/>
    </source>
</evidence>
<organism evidence="11 12">
    <name type="scientific">Clostridium aceticum</name>
    <dbReference type="NCBI Taxonomy" id="84022"/>
    <lineage>
        <taxon>Bacteria</taxon>
        <taxon>Bacillati</taxon>
        <taxon>Bacillota</taxon>
        <taxon>Clostridia</taxon>
        <taxon>Eubacteriales</taxon>
        <taxon>Clostridiaceae</taxon>
        <taxon>Clostridium</taxon>
    </lineage>
</organism>